<feature type="region of interest" description="Disordered" evidence="14">
    <location>
        <begin position="1395"/>
        <end position="1524"/>
    </location>
</feature>
<dbReference type="SUPFAM" id="SSF55874">
    <property type="entry name" value="ATPase domain of HSP90 chaperone/DNA topoisomerase II/histidine kinase"/>
    <property type="match status" value="1"/>
</dbReference>
<dbReference type="InterPro" id="IPR013758">
    <property type="entry name" value="Topo_IIA_A/C_ab"/>
</dbReference>
<dbReference type="InterPro" id="IPR013506">
    <property type="entry name" value="Topo_IIA_bsu_dom2"/>
</dbReference>
<evidence type="ECO:0000256" key="3">
    <source>
        <dbReference type="ARBA" id="ARBA00001946"/>
    </source>
</evidence>
<dbReference type="GO" id="GO:0000712">
    <property type="term" value="P:resolution of meiotic recombination intermediates"/>
    <property type="evidence" value="ECO:0007669"/>
    <property type="project" value="TreeGrafter"/>
</dbReference>
<dbReference type="FunFam" id="3.30.565.10:FF:000004">
    <property type="entry name" value="DNA topoisomerase 2"/>
    <property type="match status" value="1"/>
</dbReference>
<dbReference type="GO" id="GO:0005840">
    <property type="term" value="C:ribosome"/>
    <property type="evidence" value="ECO:0007669"/>
    <property type="project" value="UniProtKB-KW"/>
</dbReference>
<dbReference type="FunFam" id="3.30.230.10:FF:000008">
    <property type="entry name" value="DNA topoisomerase 2"/>
    <property type="match status" value="1"/>
</dbReference>
<feature type="region of interest" description="Disordered" evidence="14">
    <location>
        <begin position="1276"/>
        <end position="1307"/>
    </location>
</feature>
<dbReference type="InterPro" id="IPR001241">
    <property type="entry name" value="Topo_IIA"/>
</dbReference>
<dbReference type="PROSITE" id="PS50880">
    <property type="entry name" value="TOPRIM"/>
    <property type="match status" value="1"/>
</dbReference>
<dbReference type="GO" id="GO:0005524">
    <property type="term" value="F:ATP binding"/>
    <property type="evidence" value="ECO:0007669"/>
    <property type="project" value="UniProtKB-UniRule"/>
</dbReference>
<feature type="compositionally biased region" description="Basic and acidic residues" evidence="14">
    <location>
        <begin position="1468"/>
        <end position="1485"/>
    </location>
</feature>
<comment type="subunit">
    <text evidence="13">Homodimer.</text>
</comment>
<comment type="similarity">
    <text evidence="4 13">Belongs to the type II topoisomerase family.</text>
</comment>
<evidence type="ECO:0000256" key="12">
    <source>
        <dbReference type="PROSITE-ProRule" id="PRU01384"/>
    </source>
</evidence>
<dbReference type="InterPro" id="IPR001154">
    <property type="entry name" value="TopoII_euk"/>
</dbReference>
<dbReference type="SMART" id="SM00433">
    <property type="entry name" value="TOP2c"/>
    <property type="match status" value="1"/>
</dbReference>
<evidence type="ECO:0000256" key="14">
    <source>
        <dbReference type="SAM" id="MobiDB-lite"/>
    </source>
</evidence>
<keyword evidence="10 12" id="KW-0238">DNA-binding</keyword>
<dbReference type="InterPro" id="IPR014721">
    <property type="entry name" value="Ribsml_uS5_D2-typ_fold_subgr"/>
</dbReference>
<dbReference type="InterPro" id="IPR003594">
    <property type="entry name" value="HATPase_dom"/>
</dbReference>
<evidence type="ECO:0000256" key="9">
    <source>
        <dbReference type="ARBA" id="ARBA00023029"/>
    </source>
</evidence>
<dbReference type="Gene3D" id="1.10.268.10">
    <property type="entry name" value="Topoisomerase, domain 3"/>
    <property type="match status" value="1"/>
</dbReference>
<dbReference type="SUPFAM" id="SSF54211">
    <property type="entry name" value="Ribosomal protein S5 domain 2-like"/>
    <property type="match status" value="1"/>
</dbReference>
<keyword evidence="17" id="KW-0687">Ribonucleoprotein</keyword>
<feature type="compositionally biased region" description="Polar residues" evidence="14">
    <location>
        <begin position="1215"/>
        <end position="1225"/>
    </location>
</feature>
<dbReference type="InterPro" id="IPR013759">
    <property type="entry name" value="Topo_IIA_B_C"/>
</dbReference>
<dbReference type="PRINTS" id="PR00418">
    <property type="entry name" value="TPI2FAMILY"/>
</dbReference>
<evidence type="ECO:0000256" key="6">
    <source>
        <dbReference type="ARBA" id="ARBA00022741"/>
    </source>
</evidence>
<dbReference type="OrthoDB" id="276498at2759"/>
<feature type="domain" description="Topo IIA-type catalytic" evidence="16">
    <location>
        <begin position="684"/>
        <end position="1142"/>
    </location>
</feature>
<feature type="region of interest" description="Disordered" evidence="14">
    <location>
        <begin position="1340"/>
        <end position="1366"/>
    </location>
</feature>
<dbReference type="InterPro" id="IPR031660">
    <property type="entry name" value="TOPRIM_C"/>
</dbReference>
<dbReference type="Gene3D" id="3.30.230.10">
    <property type="match status" value="1"/>
</dbReference>
<feature type="compositionally biased region" description="Polar residues" evidence="14">
    <location>
        <begin position="1538"/>
        <end position="1548"/>
    </location>
</feature>
<dbReference type="CDD" id="cd03481">
    <property type="entry name" value="TopoIIA_Trans_ScTopoIIA"/>
    <property type="match status" value="1"/>
</dbReference>
<dbReference type="Pfam" id="PF01751">
    <property type="entry name" value="Toprim"/>
    <property type="match status" value="1"/>
</dbReference>
<evidence type="ECO:0000256" key="2">
    <source>
        <dbReference type="ARBA" id="ARBA00001913"/>
    </source>
</evidence>
<dbReference type="GO" id="GO:0003677">
    <property type="term" value="F:DNA binding"/>
    <property type="evidence" value="ECO:0007669"/>
    <property type="project" value="UniProtKB-UniRule"/>
</dbReference>
<comment type="cofactor">
    <cofactor evidence="3">
        <name>Mg(2+)</name>
        <dbReference type="ChEBI" id="CHEBI:18420"/>
    </cofactor>
</comment>
<dbReference type="SUPFAM" id="SSF56719">
    <property type="entry name" value="Type II DNA topoisomerase"/>
    <property type="match status" value="1"/>
</dbReference>
<keyword evidence="9 12" id="KW-0799">Topoisomerase</keyword>
<evidence type="ECO:0000256" key="7">
    <source>
        <dbReference type="ARBA" id="ARBA00022840"/>
    </source>
</evidence>
<dbReference type="Pfam" id="PF16898">
    <property type="entry name" value="TOPRIM_C"/>
    <property type="match status" value="1"/>
</dbReference>
<dbReference type="Pfam" id="PF00204">
    <property type="entry name" value="DNA_gyraseB"/>
    <property type="match status" value="1"/>
</dbReference>
<dbReference type="PRINTS" id="PR01158">
    <property type="entry name" value="TOPISMRASEII"/>
</dbReference>
<feature type="compositionally biased region" description="Basic and acidic residues" evidence="14">
    <location>
        <begin position="1395"/>
        <end position="1405"/>
    </location>
</feature>
<dbReference type="InterPro" id="IPR002205">
    <property type="entry name" value="Topo_IIA_dom_A"/>
</dbReference>
<dbReference type="GO" id="GO:0006265">
    <property type="term" value="P:DNA topological change"/>
    <property type="evidence" value="ECO:0007669"/>
    <property type="project" value="UniProtKB-UniRule"/>
</dbReference>
<keyword evidence="5" id="KW-0479">Metal-binding</keyword>
<comment type="cofactor">
    <cofactor evidence="2">
        <name>Ca(2+)</name>
        <dbReference type="ChEBI" id="CHEBI:29108"/>
    </cofactor>
</comment>
<feature type="compositionally biased region" description="Basic residues" evidence="14">
    <location>
        <begin position="1550"/>
        <end position="1560"/>
    </location>
</feature>
<dbReference type="Pfam" id="PF02518">
    <property type="entry name" value="HATPase_c"/>
    <property type="match status" value="1"/>
</dbReference>
<dbReference type="Pfam" id="PF00521">
    <property type="entry name" value="DNA_topoisoIV"/>
    <property type="match status" value="1"/>
</dbReference>
<dbReference type="CDD" id="cd00187">
    <property type="entry name" value="TOP4c"/>
    <property type="match status" value="1"/>
</dbReference>
<feature type="compositionally biased region" description="Acidic residues" evidence="14">
    <location>
        <begin position="1514"/>
        <end position="1524"/>
    </location>
</feature>
<evidence type="ECO:0000313" key="17">
    <source>
        <dbReference type="EMBL" id="KRX11250.1"/>
    </source>
</evidence>
<dbReference type="Gene3D" id="3.40.50.670">
    <property type="match status" value="1"/>
</dbReference>
<evidence type="ECO:0000256" key="11">
    <source>
        <dbReference type="ARBA" id="ARBA00023235"/>
    </source>
</evidence>
<evidence type="ECO:0000256" key="10">
    <source>
        <dbReference type="ARBA" id="ARBA00023125"/>
    </source>
</evidence>
<keyword evidence="17" id="KW-0689">Ribosomal protein</keyword>
<dbReference type="PANTHER" id="PTHR10169:SF38">
    <property type="entry name" value="DNA TOPOISOMERASE 2"/>
    <property type="match status" value="1"/>
</dbReference>
<keyword evidence="7 13" id="KW-0067">ATP-binding</keyword>
<protein>
    <recommendedName>
        <fullName evidence="13">DNA topoisomerase 2</fullName>
        <ecNumber evidence="13">5.6.2.2</ecNumber>
    </recommendedName>
</protein>
<dbReference type="CDD" id="cd16930">
    <property type="entry name" value="HATPase_TopII-like"/>
    <property type="match status" value="1"/>
</dbReference>
<dbReference type="Gene3D" id="3.30.1360.40">
    <property type="match status" value="1"/>
</dbReference>
<keyword evidence="11 12" id="KW-0413">Isomerase</keyword>
<sequence length="1594" mass="183949">MELEVEKKYQKKTQLEHILLRPDTYIGSNQHQTQTLWVVSKTEEEQFEYRTIDYVPGLYKIFDEILVNAADNYQNDKRMNKIDVVIDAQKNFISVRNNGKGIPVQIHKTEKMYVPELIFGHLLTSSNYDDDQKKVVGGRNGFGAKLANIFSTEFTIETADMKNGKKFKKTWRNNMSTSDETEIVSYKEGGDFTKVSFKPDLKKFHMKYLDDDICDLLKKRVYDIAGVIGGNVRVTLNGKIIPIKGFNQYCDMYLTANSKMNNDQEIIKITDNKGTNNARWEVIVSISEGQFQQVSFVNSICTIKGGTHVDYITNQITDQLLAHMQKKKEKGQVIKPFHIKQHMWVFVNCLIENPSFDSQTKETLTIKQSAFGSTCTISDKMVKDLIKSKITNHVLLQIKAKEQAKMNKQFQGKKQSRLLGIPKLEDANNAGTRLADQCTLIVTEGDSAKSLAMAGIELVGRDFYGVFPLKGKMLNVRDSTTKQITDNQEIQNIIKIMGLQMGKKYTDVKTLRYGSILIMADQDTDGSHIKGLFINFIQHFWPSLYRMPGFLKCFITPLIKAKKGNQDIQFFTQQDFDAWLENLQAPKTWNFKYYKGLGTSTDKEGQQYFSQLQKHTIIFDHQNEVDDLAMDLAFNKKKADDRKQWLANFDPKTSVDYSVKKLRYETFVNKELIQFSVADCARSIPSLVDGFKPGQRKILYACFKRNLTKEIKVAQLSGYVAEHSAYHHGETSLAQTIIGMAQNFVGSNNINYLMPVGQFGSRSQGGKDAASARYIHTLLNKVTRFIYPEPDDHVLSYLEDDGQLVEPEYYIPIIPTALVNGQDGIGTGWSTNIPQYNPRELCLCIREKLQDDLEFQELIPWYKGFIGEITPNNKGGFVIKGNYNIINEDTIDITEIPIKRWTRDYKNYLEEMMNPKEGEPEIEDIKEYHAGNRVHFRIKLTAKGQKNLRDPESIEKMFKLQSSLQVTNLVMFNSNGQIQKYNGVSEIMQEFYYVRLKTYEKRKEFLISKIQRDLEIAQNKKRFILAVINEEIHIKNIKRKQLVQNLQQKGFKMLKQMTKIKSTKLHKIQLNNAENSDEEFLENSDPNDEIAASKEYNYLLSMPMWSLTFEKVEELKKQVLQKENDLQILRNTTSQQMWLKDLTDFENMLDVIEEEEENEIMKRMKVNNKQNTKNSNKNKKNKKLTQDEDSFIEDDEDSDFATKKPKKQKVKKQTENSQNEPLPVNLSQQLGISSKINANQRQFAPKISLSQTNLSQTNKIQNSQTEVNESINGLNNLKNSQISAPNKSQTTNNHNKKKQNSVFECEKDNIEEQRLKKQQEEEEEKKINPMSSFLKYLTPQSQNSQPTFSNYNSQQQNNNNNSQPDTSLMSLEERLMQKEKQGLSQTFQQAYTSIKKEKTPEKFDSNIEINLDDDEDDEIDKLINEATYSNKDNNNNAKKRKNPETKGKRLSKKVKKIDSNSENEQNEEEFKFEASDNESFKEVSKKSKAKPSKKQPTTNKTSKKGNNKKKYSFEEEEDISNIELSDLGEDSEVLNGASLVSKSQNLPQRTARRAAAKKQVKYVESEDNDEEDIEEDFQDKQESVDSQSDEEFQF</sequence>
<dbReference type="GO" id="GO:0005634">
    <property type="term" value="C:nucleus"/>
    <property type="evidence" value="ECO:0007669"/>
    <property type="project" value="TreeGrafter"/>
</dbReference>
<feature type="region of interest" description="Disordered" evidence="14">
    <location>
        <begin position="1538"/>
        <end position="1594"/>
    </location>
</feature>
<feature type="region of interest" description="Disordered" evidence="14">
    <location>
        <begin position="1163"/>
        <end position="1225"/>
    </location>
</feature>
<dbReference type="Gene3D" id="3.90.199.10">
    <property type="entry name" value="Topoisomerase II, domain 5"/>
    <property type="match status" value="1"/>
</dbReference>
<evidence type="ECO:0000256" key="8">
    <source>
        <dbReference type="ARBA" id="ARBA00022842"/>
    </source>
</evidence>
<dbReference type="InterPro" id="IPR006171">
    <property type="entry name" value="TOPRIM_dom"/>
</dbReference>
<feature type="compositionally biased region" description="Low complexity" evidence="14">
    <location>
        <begin position="1349"/>
        <end position="1363"/>
    </location>
</feature>
<dbReference type="EC" id="5.6.2.2" evidence="13"/>
<dbReference type="InterPro" id="IPR034157">
    <property type="entry name" value="TOPRIM_TopoII"/>
</dbReference>
<dbReference type="Gene3D" id="3.30.565.10">
    <property type="entry name" value="Histidine kinase-like ATPase, C-terminal domain"/>
    <property type="match status" value="1"/>
</dbReference>
<dbReference type="Gene3D" id="3.30.1490.30">
    <property type="match status" value="1"/>
</dbReference>
<dbReference type="GO" id="GO:0003918">
    <property type="term" value="F:DNA topoisomerase type II (double strand cut, ATP-hydrolyzing) activity"/>
    <property type="evidence" value="ECO:0007669"/>
    <property type="project" value="UniProtKB-UniRule"/>
</dbReference>
<dbReference type="EMBL" id="LDAU01000003">
    <property type="protein sequence ID" value="KRX11250.1"/>
    <property type="molecule type" value="Genomic_DNA"/>
</dbReference>
<evidence type="ECO:0000256" key="1">
    <source>
        <dbReference type="ARBA" id="ARBA00000185"/>
    </source>
</evidence>
<evidence type="ECO:0000259" key="15">
    <source>
        <dbReference type="PROSITE" id="PS50880"/>
    </source>
</evidence>
<dbReference type="OMA" id="TWTQDFK"/>
<dbReference type="CDD" id="cd03365">
    <property type="entry name" value="TOPRIM_TopoIIA"/>
    <property type="match status" value="1"/>
</dbReference>
<comment type="catalytic activity">
    <reaction evidence="1 12 13">
        <text>ATP-dependent breakage, passage and rejoining of double-stranded DNA.</text>
        <dbReference type="EC" id="5.6.2.2"/>
    </reaction>
</comment>
<evidence type="ECO:0000259" key="16">
    <source>
        <dbReference type="PROSITE" id="PS52040"/>
    </source>
</evidence>
<evidence type="ECO:0000256" key="4">
    <source>
        <dbReference type="ARBA" id="ARBA00011080"/>
    </source>
</evidence>
<dbReference type="GO" id="GO:0046872">
    <property type="term" value="F:metal ion binding"/>
    <property type="evidence" value="ECO:0007669"/>
    <property type="project" value="UniProtKB-KW"/>
</dbReference>
<comment type="function">
    <text evidence="13">Control of topological states of DNA by transient breakage and subsequent rejoining of DNA strands. Topoisomerase II makes double-strand breaks.</text>
</comment>
<dbReference type="FunCoup" id="A0A0V0R9Y8">
    <property type="interactions" value="306"/>
</dbReference>
<evidence type="ECO:0000256" key="13">
    <source>
        <dbReference type="RuleBase" id="RU362094"/>
    </source>
</evidence>
<accession>A0A0V0R9Y8</accession>
<dbReference type="PROSITE" id="PS52040">
    <property type="entry name" value="TOPO_IIA"/>
    <property type="match status" value="1"/>
</dbReference>
<feature type="active site" description="O-(5'-phospho-DNA)-tyrosine intermediate" evidence="12">
    <location>
        <position position="774"/>
    </location>
</feature>
<keyword evidence="6 13" id="KW-0547">Nucleotide-binding</keyword>
<dbReference type="SMART" id="SM00434">
    <property type="entry name" value="TOP4c"/>
    <property type="match status" value="1"/>
</dbReference>
<dbReference type="InterPro" id="IPR013757">
    <property type="entry name" value="Topo_IIA_A_a_sf"/>
</dbReference>
<reference evidence="17 18" key="1">
    <citation type="journal article" date="2015" name="Sci. Rep.">
        <title>Genome of the facultative scuticociliatosis pathogen Pseudocohnilembus persalinus provides insight into its virulence through horizontal gene transfer.</title>
        <authorList>
            <person name="Xiong J."/>
            <person name="Wang G."/>
            <person name="Cheng J."/>
            <person name="Tian M."/>
            <person name="Pan X."/>
            <person name="Warren A."/>
            <person name="Jiang C."/>
            <person name="Yuan D."/>
            <person name="Miao W."/>
        </authorList>
    </citation>
    <scope>NUCLEOTIDE SEQUENCE [LARGE SCALE GENOMIC DNA]</scope>
    <source>
        <strain evidence="17">36N120E</strain>
    </source>
</reference>
<dbReference type="InterPro" id="IPR036890">
    <property type="entry name" value="HATPase_C_sf"/>
</dbReference>
<dbReference type="Proteomes" id="UP000054937">
    <property type="component" value="Unassembled WGS sequence"/>
</dbReference>
<feature type="compositionally biased region" description="Basic residues" evidence="14">
    <location>
        <begin position="1501"/>
        <end position="1510"/>
    </location>
</feature>
<keyword evidence="8" id="KW-0460">Magnesium</keyword>
<evidence type="ECO:0000313" key="18">
    <source>
        <dbReference type="Proteomes" id="UP000054937"/>
    </source>
</evidence>
<comment type="caution">
    <text evidence="17">The sequence shown here is derived from an EMBL/GenBank/DDBJ whole genome shotgun (WGS) entry which is preliminary data.</text>
</comment>
<dbReference type="FunFam" id="3.40.50.670:FF:000001">
    <property type="entry name" value="DNA topoisomerase 2"/>
    <property type="match status" value="2"/>
</dbReference>
<dbReference type="InterPro" id="IPR013760">
    <property type="entry name" value="Topo_IIA-like_dom_sf"/>
</dbReference>
<feature type="domain" description="Toprim" evidence="15">
    <location>
        <begin position="438"/>
        <end position="552"/>
    </location>
</feature>
<dbReference type="InterPro" id="IPR050634">
    <property type="entry name" value="DNA_Topoisomerase_II"/>
</dbReference>
<name>A0A0V0R9Y8_PSEPJ</name>
<organism evidence="17 18">
    <name type="scientific">Pseudocohnilembus persalinus</name>
    <name type="common">Ciliate</name>
    <dbReference type="NCBI Taxonomy" id="266149"/>
    <lineage>
        <taxon>Eukaryota</taxon>
        <taxon>Sar</taxon>
        <taxon>Alveolata</taxon>
        <taxon>Ciliophora</taxon>
        <taxon>Intramacronucleata</taxon>
        <taxon>Oligohymenophorea</taxon>
        <taxon>Scuticociliatia</taxon>
        <taxon>Philasterida</taxon>
        <taxon>Pseudocohnilembidae</taxon>
        <taxon>Pseudocohnilembus</taxon>
    </lineage>
</organism>
<dbReference type="FunFam" id="3.90.199.10:FF:000002">
    <property type="entry name" value="DNA topoisomerase 2"/>
    <property type="match status" value="1"/>
</dbReference>
<feature type="compositionally biased region" description="Acidic residues" evidence="14">
    <location>
        <begin position="1410"/>
        <end position="1419"/>
    </location>
</feature>
<dbReference type="InterPro" id="IPR020568">
    <property type="entry name" value="Ribosomal_Su5_D2-typ_SF"/>
</dbReference>
<dbReference type="InParanoid" id="A0A0V0R9Y8"/>
<feature type="compositionally biased region" description="Acidic residues" evidence="14">
    <location>
        <begin position="1187"/>
        <end position="1199"/>
    </location>
</feature>
<dbReference type="GO" id="GO:0000819">
    <property type="term" value="P:sister chromatid segregation"/>
    <property type="evidence" value="ECO:0007669"/>
    <property type="project" value="TreeGrafter"/>
</dbReference>
<keyword evidence="18" id="KW-1185">Reference proteome</keyword>
<dbReference type="PROSITE" id="PS00177">
    <property type="entry name" value="TOPOISOMERASE_II"/>
    <property type="match status" value="1"/>
</dbReference>
<dbReference type="PANTHER" id="PTHR10169">
    <property type="entry name" value="DNA TOPOISOMERASE/GYRASE"/>
    <property type="match status" value="1"/>
</dbReference>
<dbReference type="FunFam" id="3.30.1360.40:FF:000003">
    <property type="entry name" value="DNA topoisomerase 2"/>
    <property type="match status" value="1"/>
</dbReference>
<gene>
    <name evidence="17" type="ORF">PPERSA_07775</name>
</gene>
<feature type="compositionally biased region" description="Acidic residues" evidence="14">
    <location>
        <begin position="1565"/>
        <end position="1577"/>
    </location>
</feature>
<dbReference type="InterPro" id="IPR018522">
    <property type="entry name" value="TopoIIA_CS"/>
</dbReference>
<evidence type="ECO:0000256" key="5">
    <source>
        <dbReference type="ARBA" id="ARBA00022723"/>
    </source>
</evidence>
<feature type="compositionally biased region" description="Polar residues" evidence="14">
    <location>
        <begin position="1276"/>
        <end position="1285"/>
    </location>
</feature>
<proteinExistence type="inferred from homology"/>